<keyword evidence="3" id="KW-1003">Cell membrane</keyword>
<keyword evidence="4 7" id="KW-0812">Transmembrane</keyword>
<proteinExistence type="inferred from homology"/>
<dbReference type="SUPFAM" id="SSF82866">
    <property type="entry name" value="Multidrug efflux transporter AcrB transmembrane domain"/>
    <property type="match status" value="2"/>
</dbReference>
<protein>
    <recommendedName>
        <fullName evidence="8">SSD domain-containing protein</fullName>
    </recommendedName>
</protein>
<evidence type="ECO:0000256" key="1">
    <source>
        <dbReference type="ARBA" id="ARBA00004651"/>
    </source>
</evidence>
<dbReference type="InterPro" id="IPR050545">
    <property type="entry name" value="Mycobact_MmpL"/>
</dbReference>
<comment type="similarity">
    <text evidence="2">Belongs to the resistance-nodulation-cell division (RND) (TC 2.A.6) family. MmpL subfamily.</text>
</comment>
<evidence type="ECO:0000256" key="6">
    <source>
        <dbReference type="ARBA" id="ARBA00023136"/>
    </source>
</evidence>
<feature type="transmembrane region" description="Helical" evidence="7">
    <location>
        <begin position="278"/>
        <end position="298"/>
    </location>
</feature>
<gene>
    <name evidence="9" type="ORF">CQ405_07575</name>
</gene>
<feature type="transmembrane region" description="Helical" evidence="7">
    <location>
        <begin position="377"/>
        <end position="406"/>
    </location>
</feature>
<dbReference type="PROSITE" id="PS50156">
    <property type="entry name" value="SSD"/>
    <property type="match status" value="1"/>
</dbReference>
<dbReference type="InterPro" id="IPR001036">
    <property type="entry name" value="Acrflvin-R"/>
</dbReference>
<feature type="domain" description="SSD" evidence="8">
    <location>
        <begin position="682"/>
        <end position="808"/>
    </location>
</feature>
<dbReference type="RefSeq" id="WP_106872315.1">
    <property type="nucleotide sequence ID" value="NZ_CP053841.1"/>
</dbReference>
<feature type="transmembrane region" description="Helical" evidence="7">
    <location>
        <begin position="436"/>
        <end position="454"/>
    </location>
</feature>
<dbReference type="PRINTS" id="PR00702">
    <property type="entry name" value="ACRIFLAVINRP"/>
</dbReference>
<dbReference type="AlphaFoldDB" id="A0A2P8QZH4"/>
<dbReference type="Proteomes" id="UP000240535">
    <property type="component" value="Unassembled WGS sequence"/>
</dbReference>
<feature type="transmembrane region" description="Helical" evidence="7">
    <location>
        <begin position="252"/>
        <end position="271"/>
    </location>
</feature>
<dbReference type="EMBL" id="PDHH01000006">
    <property type="protein sequence ID" value="PSM51645.1"/>
    <property type="molecule type" value="Genomic_DNA"/>
</dbReference>
<feature type="transmembrane region" description="Helical" evidence="7">
    <location>
        <begin position="753"/>
        <end position="775"/>
    </location>
</feature>
<evidence type="ECO:0000313" key="9">
    <source>
        <dbReference type="EMBL" id="PSM51645.1"/>
    </source>
</evidence>
<feature type="transmembrane region" description="Helical" evidence="7">
    <location>
        <begin position="7"/>
        <end position="29"/>
    </location>
</feature>
<dbReference type="OrthoDB" id="5429313at2"/>
<evidence type="ECO:0000313" key="10">
    <source>
        <dbReference type="Proteomes" id="UP000240535"/>
    </source>
</evidence>
<evidence type="ECO:0000256" key="2">
    <source>
        <dbReference type="ARBA" id="ARBA00010157"/>
    </source>
</evidence>
<feature type="transmembrane region" description="Helical" evidence="7">
    <location>
        <begin position="684"/>
        <end position="704"/>
    </location>
</feature>
<evidence type="ECO:0000256" key="4">
    <source>
        <dbReference type="ARBA" id="ARBA00022692"/>
    </source>
</evidence>
<comment type="subcellular location">
    <subcellularLocation>
        <location evidence="1">Cell membrane</location>
        <topology evidence="1">Multi-pass membrane protein</topology>
    </subcellularLocation>
</comment>
<dbReference type="Pfam" id="PF03176">
    <property type="entry name" value="MMPL"/>
    <property type="match status" value="2"/>
</dbReference>
<keyword evidence="6 7" id="KW-0472">Membrane</keyword>
<feature type="transmembrane region" description="Helical" evidence="7">
    <location>
        <begin position="310"/>
        <end position="330"/>
    </location>
</feature>
<dbReference type="Gene3D" id="1.20.1640.10">
    <property type="entry name" value="Multidrug efflux transporter AcrB transmembrane domain"/>
    <property type="match status" value="2"/>
</dbReference>
<dbReference type="PANTHER" id="PTHR33406">
    <property type="entry name" value="MEMBRANE PROTEIN MJ1562-RELATED"/>
    <property type="match status" value="1"/>
</dbReference>
<feature type="transmembrane region" description="Helical" evidence="7">
    <location>
        <begin position="781"/>
        <end position="809"/>
    </location>
</feature>
<dbReference type="GO" id="GO:0005886">
    <property type="term" value="C:plasma membrane"/>
    <property type="evidence" value="ECO:0007669"/>
    <property type="project" value="UniProtKB-SubCell"/>
</dbReference>
<comment type="caution">
    <text evidence="9">The sequence shown here is derived from an EMBL/GenBank/DDBJ whole genome shotgun (WGS) entry which is preliminary data.</text>
</comment>
<dbReference type="InterPro" id="IPR000731">
    <property type="entry name" value="SSD"/>
</dbReference>
<feature type="transmembrane region" description="Helical" evidence="7">
    <location>
        <begin position="710"/>
        <end position="732"/>
    </location>
</feature>
<evidence type="ECO:0000256" key="7">
    <source>
        <dbReference type="SAM" id="Phobius"/>
    </source>
</evidence>
<feature type="transmembrane region" description="Helical" evidence="7">
    <location>
        <begin position="659"/>
        <end position="677"/>
    </location>
</feature>
<keyword evidence="10" id="KW-1185">Reference proteome</keyword>
<evidence type="ECO:0000259" key="8">
    <source>
        <dbReference type="PROSITE" id="PS50156"/>
    </source>
</evidence>
<organism evidence="9 10">
    <name type="scientific">Campylobacter blaseri</name>
    <dbReference type="NCBI Taxonomy" id="2042961"/>
    <lineage>
        <taxon>Bacteria</taxon>
        <taxon>Pseudomonadati</taxon>
        <taxon>Campylobacterota</taxon>
        <taxon>Epsilonproteobacteria</taxon>
        <taxon>Campylobacterales</taxon>
        <taxon>Campylobacteraceae</taxon>
        <taxon>Campylobacter</taxon>
    </lineage>
</organism>
<keyword evidence="5 7" id="KW-1133">Transmembrane helix</keyword>
<feature type="transmembrane region" description="Helical" evidence="7">
    <location>
        <begin position="351"/>
        <end position="371"/>
    </location>
</feature>
<evidence type="ECO:0000256" key="5">
    <source>
        <dbReference type="ARBA" id="ARBA00022989"/>
    </source>
</evidence>
<reference evidence="10" key="1">
    <citation type="submission" date="2017-10" db="EMBL/GenBank/DDBJ databases">
        <title>Campylobacter species from seals.</title>
        <authorList>
            <person name="Gilbert M.J."/>
            <person name="Zomer A.L."/>
            <person name="Timmerman A.J."/>
            <person name="Duim B."/>
            <person name="Wagenaar J.A."/>
        </authorList>
    </citation>
    <scope>NUCLEOTIDE SEQUENCE [LARGE SCALE GENOMIC DNA]</scope>
    <source>
        <strain evidence="10">17S00004-5</strain>
    </source>
</reference>
<dbReference type="GO" id="GO:0022857">
    <property type="term" value="F:transmembrane transporter activity"/>
    <property type="evidence" value="ECO:0007669"/>
    <property type="project" value="InterPro"/>
</dbReference>
<dbReference type="InterPro" id="IPR004869">
    <property type="entry name" value="MMPL_dom"/>
</dbReference>
<evidence type="ECO:0000256" key="3">
    <source>
        <dbReference type="ARBA" id="ARBA00022475"/>
    </source>
</evidence>
<name>A0A2P8QZH4_9BACT</name>
<accession>A0A2P8QZH4</accession>
<sequence length="817" mass="92687">MNKIFRFIVACPKTVLSAILILFLFFGFYSTKFQIDASTETLLLENDKDLEIAKSVYERYKTPNFLVIAYTPNSDLLSEKTLKTIRDLSQDLTNLKFVDSVLNLTNVPLLENKEGSISEKAKDIQSLNSLESNKELAKKEFLTSPLYKESLVSKDFKTTSIVVNLKPNTEYNELIKQKDKLFAKKDYKKSELKEINKKIDSFNEGYRKQEHENIISLRNVLSEYKSKTGEEFFLGGINMIADDMVTFVKNDIYTYGIASLIMLIFCLWIFFRQARFVIIPIIICIVSAIIASGLFALLGYKVTVISSNYAALQIIITVSVAIHLVVSYREKSSLYPSRTQKQLVYTTLKDRFLPCFFAIFTTAIGFFSLILSDIKPIISLGTMMSIGISISLVLAFAIFGSIMSLLDKIEIKTNFEKSFKLTTWCANLAIKRKKEILIFFGIVFVAGLYGITFLKVENSFIGYFKDHTEIHKGMVVIDKKLGGTVPFDVVIKFKKDEASFKKSGDDILDSFELEFMEAQNQDQYWFSSEKMRIITKVHDFLASREFVGNVASLGTLLEVGKRMNNGVALNDFMLSVIYNELPSEYKSLILSPYIDIDANEARFAVRTIDSDDRLRRNEFLTSLKKDLNTLLKDDNVEVQISGVMVLYNNMLQSLVGSQINTLGFVVIAILLVFIAIFRSLKFAIIAIVVNIIPLTFVFGVMGLVGIPLDIMSITIAAISIGIGVDDVIHYIHRYRIEKKYKNPEQAVYDSHKSIGYAMQYTSIAIFLGFCVMVASNFWPTIYFGLLVDMVMAFMLISALVFLPVLIIIFSKKNIQNR</sequence>
<dbReference type="PANTHER" id="PTHR33406:SF6">
    <property type="entry name" value="MEMBRANE PROTEIN YDGH-RELATED"/>
    <property type="match status" value="1"/>
</dbReference>